<evidence type="ECO:0000313" key="6">
    <source>
        <dbReference type="EMBL" id="XBV83510.1"/>
    </source>
</evidence>
<feature type="domain" description="Glycoside hydrolase family 38 central" evidence="5">
    <location>
        <begin position="527"/>
        <end position="605"/>
    </location>
</feature>
<dbReference type="CDD" id="cd10789">
    <property type="entry name" value="GH38N_AMII_ER_cytosolic"/>
    <property type="match status" value="1"/>
</dbReference>
<dbReference type="Gene3D" id="2.70.98.30">
    <property type="entry name" value="Golgi alpha-mannosidase II, domain 4"/>
    <property type="match status" value="1"/>
</dbReference>
<evidence type="ECO:0000256" key="1">
    <source>
        <dbReference type="ARBA" id="ARBA00009792"/>
    </source>
</evidence>
<dbReference type="SUPFAM" id="SSF88688">
    <property type="entry name" value="Families 57/38 glycoside transferase middle domain"/>
    <property type="match status" value="1"/>
</dbReference>
<dbReference type="PANTHER" id="PTHR46017">
    <property type="entry name" value="ALPHA-MANNOSIDASE 2C1"/>
    <property type="match status" value="1"/>
</dbReference>
<dbReference type="SMART" id="SM00872">
    <property type="entry name" value="Alpha-mann_mid"/>
    <property type="match status" value="1"/>
</dbReference>
<dbReference type="InterPro" id="IPR028995">
    <property type="entry name" value="Glyco_hydro_57/38_cen_sf"/>
</dbReference>
<keyword evidence="2" id="KW-0479">Metal-binding</keyword>
<dbReference type="FunFam" id="1.20.1270.50:FF:000004">
    <property type="entry name" value="alpha-mannosidase 2C1 isoform X1"/>
    <property type="match status" value="1"/>
</dbReference>
<dbReference type="Pfam" id="PF07748">
    <property type="entry name" value="Glyco_hydro_38C"/>
    <property type="match status" value="1"/>
</dbReference>
<dbReference type="Pfam" id="PF09261">
    <property type="entry name" value="Alpha-mann_mid"/>
    <property type="match status" value="1"/>
</dbReference>
<dbReference type="GO" id="GO:0046872">
    <property type="term" value="F:metal ion binding"/>
    <property type="evidence" value="ECO:0007669"/>
    <property type="project" value="UniProtKB-KW"/>
</dbReference>
<dbReference type="Pfam" id="PF01074">
    <property type="entry name" value="Glyco_hydro_38N"/>
    <property type="match status" value="1"/>
</dbReference>
<dbReference type="GO" id="GO:0004559">
    <property type="term" value="F:alpha-mannosidase activity"/>
    <property type="evidence" value="ECO:0007669"/>
    <property type="project" value="InterPro"/>
</dbReference>
<sequence length="1041" mass="116989">MAHPPSLEQLLQLIHKRIHELAAWTNQESVPVTDGQFRPQGGAWQPYRVGDPWPSRAFPVTFQFTAEAPEAWRGGPVYLRARPGGEAVLLMNGQARFGLNRYHQEVVLTDGTGNAGPYQLTIEASPKGLFGAPVPSPRFEELSLLRPDLQVRALVEDLASAHDAARHLAQRERPDVATALAALLWESVNLCVLPRGDDQAFLARLMHSPAERDIIEGIWDEWQFTAPPAELQDTHRASLEAARQHLSDGLRRLLERHPAEGELHLTGHAHIDLAWLWPLHETKRKAQRTFSTVLDLMDRHDDFVFNQSSAQLYQWMEDEQPELFERLRARVQEGRWELVGGMWVEPDGNLINGESWVRQLYYGQRYFQSRFGRTATVCWLPDTFGYAANLPQLLRQAGLPSFFTTKLTWNETNEFPFDLYRWEGLDGSQVVAHSFRNPNQGYNGNILAHDLVDTWRNFKGKTHHPATLLSFGWGNGGGGPTDAMLERYRRYQTFPGLPRLQMSRVADHYAAIDASRLPVWRGEQYLELHRGTYTTQATVKQLNRQLEQQLVATEAALTLATRLLQRPYPHDALDTCWTTLLRNQFHDILPGSSVHEVNQTHHQEMQPALDQARALRHEALTALSAEVGGGQDAAGVVVIWNLGVSEQQLDVTFPPPALDDFHVTDLNGEVLPHAVTPGGVRLTADRQVPGLGHTSVRLQPGPNPLPALVATDTTIETRFLRLEVAPDGTLLRLHDRTQDREVLDGPGNQLWLYTDLPRTWEAWDVDALYTAQGQQLRATRPPRLIRCSAAEACIEVVYTHEQSVITQQYTLGAASRRLDIVTHVHWQGRRQLLRSLTPVQVRSPHATFETAFGVVTRSTHHNTSWDAAQFEVPAHRFADLSESDSGVSLLNDSKYGHSVKGNVLGLSLLRAPVYPDPLADQGEHHFTYSLYPHAGADLTGTLREAQQLNRPLDAVLAPGTGTWPAEQRLLTVTQPRLSLSALRLNRDEQVIVRLYDPLGSRGHFGVHSPLASQWQQTTLLEDGEADWTGRYGPFEVITLRG</sequence>
<dbReference type="Gene3D" id="3.20.110.10">
    <property type="entry name" value="Glycoside hydrolase 38, N terminal domain"/>
    <property type="match status" value="1"/>
</dbReference>
<reference evidence="6" key="1">
    <citation type="submission" date="2024-06" db="EMBL/GenBank/DDBJ databases">
        <title>Draft Genome Sequence of Deinococcus sonorensis Type Strain KR-87, a Biofilm Producing Representative of the Genus Deinococcus.</title>
        <authorList>
            <person name="Boren L.S."/>
            <person name="Grosso R.A."/>
            <person name="Hugenberg-Cox A.N."/>
            <person name="Hill J.T.E."/>
            <person name="Albert C.M."/>
            <person name="Tuohy J.M."/>
        </authorList>
    </citation>
    <scope>NUCLEOTIDE SEQUENCE</scope>
    <source>
        <strain evidence="6">KR-87</strain>
        <plasmid evidence="6">pDson04</plasmid>
    </source>
</reference>
<dbReference type="InterPro" id="IPR015341">
    <property type="entry name" value="Glyco_hydro_38_cen"/>
</dbReference>
<keyword evidence="6" id="KW-0614">Plasmid</keyword>
<keyword evidence="3 6" id="KW-0378">Hydrolase</keyword>
<dbReference type="GO" id="GO:0030246">
    <property type="term" value="F:carbohydrate binding"/>
    <property type="evidence" value="ECO:0007669"/>
    <property type="project" value="InterPro"/>
</dbReference>
<evidence type="ECO:0000256" key="3">
    <source>
        <dbReference type="ARBA" id="ARBA00022801"/>
    </source>
</evidence>
<dbReference type="InterPro" id="IPR037094">
    <property type="entry name" value="Glyco_hydro_38_cen_sf"/>
</dbReference>
<organism evidence="6">
    <name type="scientific">Deinococcus sonorensis KR-87</name>
    <dbReference type="NCBI Taxonomy" id="694439"/>
    <lineage>
        <taxon>Bacteria</taxon>
        <taxon>Thermotogati</taxon>
        <taxon>Deinococcota</taxon>
        <taxon>Deinococci</taxon>
        <taxon>Deinococcales</taxon>
        <taxon>Deinococcaceae</taxon>
        <taxon>Deinococcus</taxon>
    </lineage>
</organism>
<name>A0AAU7U4F6_9DEIO</name>
<dbReference type="AlphaFoldDB" id="A0AAU7U4F6"/>
<accession>A0AAU7U4F6</accession>
<dbReference type="GO" id="GO:0006013">
    <property type="term" value="P:mannose metabolic process"/>
    <property type="evidence" value="ECO:0007669"/>
    <property type="project" value="InterPro"/>
</dbReference>
<dbReference type="GO" id="GO:0009313">
    <property type="term" value="P:oligosaccharide catabolic process"/>
    <property type="evidence" value="ECO:0007669"/>
    <property type="project" value="TreeGrafter"/>
</dbReference>
<dbReference type="InterPro" id="IPR000602">
    <property type="entry name" value="Glyco_hydro_38_N"/>
</dbReference>
<dbReference type="PANTHER" id="PTHR46017:SF1">
    <property type="entry name" value="ALPHA-MANNOSIDASE 2C1"/>
    <property type="match status" value="1"/>
</dbReference>
<dbReference type="FunFam" id="2.70.98.30:FF:000010">
    <property type="entry name" value="Cytosolic alpha-mannosidase"/>
    <property type="match status" value="1"/>
</dbReference>
<dbReference type="FunFam" id="3.20.110.10:FF:000002">
    <property type="entry name" value="alpha-mannosidase 2C1 isoform X1"/>
    <property type="match status" value="1"/>
</dbReference>
<evidence type="ECO:0000256" key="2">
    <source>
        <dbReference type="ARBA" id="ARBA00022723"/>
    </source>
</evidence>
<dbReference type="Gene3D" id="1.20.1270.50">
    <property type="entry name" value="Glycoside hydrolase family 38, central domain"/>
    <property type="match status" value="1"/>
</dbReference>
<dbReference type="KEGG" id="dsc:ABOD76_00630"/>
<gene>
    <name evidence="6" type="ORF">ABOD76_00630</name>
</gene>
<protein>
    <submittedName>
        <fullName evidence="6">Glycoside hydrolase family 38 C-terminal domain-containing protein</fullName>
    </submittedName>
</protein>
<dbReference type="EMBL" id="CP158296">
    <property type="protein sequence ID" value="XBV83510.1"/>
    <property type="molecule type" value="Genomic_DNA"/>
</dbReference>
<proteinExistence type="inferred from homology"/>
<evidence type="ECO:0000256" key="4">
    <source>
        <dbReference type="ARBA" id="ARBA00023295"/>
    </source>
</evidence>
<dbReference type="SUPFAM" id="SSF88713">
    <property type="entry name" value="Glycoside hydrolase/deacetylase"/>
    <property type="match status" value="1"/>
</dbReference>
<dbReference type="Pfam" id="PF22907">
    <property type="entry name" value="Ams1-like_1st"/>
    <property type="match status" value="1"/>
</dbReference>
<geneLocation type="plasmid" evidence="6">
    <name>pDson04</name>
</geneLocation>
<comment type="similarity">
    <text evidence="1">Belongs to the glycosyl hydrolase 38 family.</text>
</comment>
<dbReference type="InterPro" id="IPR011013">
    <property type="entry name" value="Gal_mutarotase_sf_dom"/>
</dbReference>
<dbReference type="InterPro" id="IPR054723">
    <property type="entry name" value="Ams1-like_N"/>
</dbReference>
<dbReference type="InterPro" id="IPR027291">
    <property type="entry name" value="Glyco_hydro_38_N_sf"/>
</dbReference>
<dbReference type="InterPro" id="IPR011330">
    <property type="entry name" value="Glyco_hydro/deAcase_b/a-brl"/>
</dbReference>
<dbReference type="InterPro" id="IPR011682">
    <property type="entry name" value="Glyco_hydro_38_C"/>
</dbReference>
<dbReference type="SUPFAM" id="SSF74650">
    <property type="entry name" value="Galactose mutarotase-like"/>
    <property type="match status" value="1"/>
</dbReference>
<keyword evidence="4" id="KW-0326">Glycosidase</keyword>
<evidence type="ECO:0000259" key="5">
    <source>
        <dbReference type="SMART" id="SM00872"/>
    </source>
</evidence>
<dbReference type="RefSeq" id="WP_350241047.1">
    <property type="nucleotide sequence ID" value="NZ_CP158296.1"/>
</dbReference>